<dbReference type="GO" id="GO:0005576">
    <property type="term" value="C:extracellular region"/>
    <property type="evidence" value="ECO:0007669"/>
    <property type="project" value="TreeGrafter"/>
</dbReference>
<evidence type="ECO:0000313" key="5">
    <source>
        <dbReference type="EMBL" id="GFG99822.1"/>
    </source>
</evidence>
<keyword evidence="2" id="KW-1133">Transmembrane helix</keyword>
<keyword evidence="6" id="KW-1185">Reference proteome</keyword>
<dbReference type="NCBIfam" id="TIGR00996">
    <property type="entry name" value="Mtu_fam_mce"/>
    <property type="match status" value="1"/>
</dbReference>
<dbReference type="SUPFAM" id="SSF58104">
    <property type="entry name" value="Methyl-accepting chemotaxis protein (MCP) signaling domain"/>
    <property type="match status" value="1"/>
</dbReference>
<proteinExistence type="predicted"/>
<feature type="region of interest" description="Disordered" evidence="1">
    <location>
        <begin position="332"/>
        <end position="429"/>
    </location>
</feature>
<dbReference type="InterPro" id="IPR003399">
    <property type="entry name" value="Mce/MlaD"/>
</dbReference>
<feature type="compositionally biased region" description="Polar residues" evidence="1">
    <location>
        <begin position="333"/>
        <end position="345"/>
    </location>
</feature>
<feature type="transmembrane region" description="Helical" evidence="2">
    <location>
        <begin position="6"/>
        <end position="27"/>
    </location>
</feature>
<evidence type="ECO:0000256" key="1">
    <source>
        <dbReference type="SAM" id="MobiDB-lite"/>
    </source>
</evidence>
<dbReference type="Pfam" id="PF11887">
    <property type="entry name" value="Mce4_CUP1"/>
    <property type="match status" value="1"/>
</dbReference>
<dbReference type="AlphaFoldDB" id="A0A7I9ZG72"/>
<evidence type="ECO:0000313" key="6">
    <source>
        <dbReference type="Proteomes" id="UP000465304"/>
    </source>
</evidence>
<dbReference type="PANTHER" id="PTHR33371:SF18">
    <property type="entry name" value="MCE-FAMILY PROTEIN MCE3C"/>
    <property type="match status" value="1"/>
</dbReference>
<dbReference type="PRINTS" id="PR01782">
    <property type="entry name" value="MCEVIRFACTOR"/>
</dbReference>
<protein>
    <submittedName>
        <fullName evidence="5">Mammalian cell entry protein</fullName>
    </submittedName>
</protein>
<feature type="domain" description="Mammalian cell entry C-terminal" evidence="4">
    <location>
        <begin position="118"/>
        <end position="286"/>
    </location>
</feature>
<feature type="compositionally biased region" description="Pro residues" evidence="1">
    <location>
        <begin position="384"/>
        <end position="399"/>
    </location>
</feature>
<feature type="domain" description="Mce/MlaD" evidence="3">
    <location>
        <begin position="37"/>
        <end position="110"/>
    </location>
</feature>
<dbReference type="Pfam" id="PF02470">
    <property type="entry name" value="MlaD"/>
    <property type="match status" value="1"/>
</dbReference>
<comment type="caution">
    <text evidence="5">The sequence shown here is derived from an EMBL/GenBank/DDBJ whole genome shotgun (WGS) entry which is preliminary data.</text>
</comment>
<evidence type="ECO:0000256" key="2">
    <source>
        <dbReference type="SAM" id="Phobius"/>
    </source>
</evidence>
<accession>A0A7I9ZG72</accession>
<keyword evidence="2" id="KW-0472">Membrane</keyword>
<evidence type="ECO:0000259" key="3">
    <source>
        <dbReference type="Pfam" id="PF02470"/>
    </source>
</evidence>
<dbReference type="PANTHER" id="PTHR33371">
    <property type="entry name" value="INTERMEMBRANE PHOSPHOLIPID TRANSPORT SYSTEM BINDING PROTEIN MLAD-RELATED"/>
    <property type="match status" value="1"/>
</dbReference>
<dbReference type="InterPro" id="IPR024516">
    <property type="entry name" value="Mce_C"/>
</dbReference>
<dbReference type="InterPro" id="IPR005693">
    <property type="entry name" value="Mce"/>
</dbReference>
<gene>
    <name evidence="5" type="ORF">MHIP_03060</name>
</gene>
<dbReference type="InterPro" id="IPR052336">
    <property type="entry name" value="MlaD_Phospholipid_Transporter"/>
</dbReference>
<keyword evidence="2" id="KW-0812">Transmembrane</keyword>
<dbReference type="Proteomes" id="UP000465304">
    <property type="component" value="Unassembled WGS sequence"/>
</dbReference>
<organism evidence="5 6">
    <name type="scientific">Mycolicibacterium hippocampi</name>
    <dbReference type="NCBI Taxonomy" id="659824"/>
    <lineage>
        <taxon>Bacteria</taxon>
        <taxon>Bacillati</taxon>
        <taxon>Actinomycetota</taxon>
        <taxon>Actinomycetes</taxon>
        <taxon>Mycobacteriales</taxon>
        <taxon>Mycobacteriaceae</taxon>
        <taxon>Mycolicibacterium</taxon>
    </lineage>
</organism>
<name>A0A7I9ZG72_9MYCO</name>
<reference evidence="5 6" key="1">
    <citation type="journal article" date="2019" name="Emerg. Microbes Infect.">
        <title>Comprehensive subspecies identification of 175 nontuberculous mycobacteria species based on 7547 genomic profiles.</title>
        <authorList>
            <person name="Matsumoto Y."/>
            <person name="Kinjo T."/>
            <person name="Motooka D."/>
            <person name="Nabeya D."/>
            <person name="Jung N."/>
            <person name="Uechi K."/>
            <person name="Horii T."/>
            <person name="Iida T."/>
            <person name="Fujita J."/>
            <person name="Nakamura S."/>
        </authorList>
    </citation>
    <scope>NUCLEOTIDE SEQUENCE [LARGE SCALE GENOMIC DNA]</scope>
    <source>
        <strain evidence="5 6">JCM 30996</strain>
    </source>
</reference>
<dbReference type="EMBL" id="BLLB01000002">
    <property type="protein sequence ID" value="GFG99822.1"/>
    <property type="molecule type" value="Genomic_DNA"/>
</dbReference>
<sequence>MSERNLIVVGTIGCSLVAATLFGALNYDKLPFIDGNRDYSAYFEDAAGLRPDSPVEVSGFRVGQVSGITLDGNRVLVNFNLDDGIHVGDRSEAAIKTKTLLGAKFIEITPRGEGQQSAPIPMERTTSPYQLADTLGDLSMTINDLNTDELSQSLSTLAETFSNTPPDLKVAVQGVSRFADTLARRDQQLRSLLVSVNEVSGVLSERSEQIVRIINNANAFLAQLRNESRALDQISGNISAISQQLRGFIDDNRQTFKPALDKLNGVLTILDNRKARIQEAVVRLNAYSMSLGESVSSGPFFKGYVVNLPPGQYIQPFVDAAFSDLGLDPNVLMPSQINDPPTGQPATPALPTPFPRTGQGGEPRMTLPDAITGKPGDPRYPYREPLPAPPPGGPPPGPPDGMQAPPRHDPVSVPAPGESPAEPHLAGQQ</sequence>
<evidence type="ECO:0000259" key="4">
    <source>
        <dbReference type="Pfam" id="PF11887"/>
    </source>
</evidence>